<dbReference type="InterPro" id="IPR008266">
    <property type="entry name" value="Tyr_kinase_AS"/>
</dbReference>
<dbReference type="InterPro" id="IPR040976">
    <property type="entry name" value="Pkinase_fungal"/>
</dbReference>
<dbReference type="Gene3D" id="1.10.510.10">
    <property type="entry name" value="Transferase(Phosphotransferase) domain 1"/>
    <property type="match status" value="1"/>
</dbReference>
<gene>
    <name evidence="2" type="ORF">HYPSUDRAFT_120945</name>
</gene>
<dbReference type="InterPro" id="IPR011009">
    <property type="entry name" value="Kinase-like_dom_sf"/>
</dbReference>
<feature type="domain" description="Fungal-type protein kinase" evidence="1">
    <location>
        <begin position="4"/>
        <end position="60"/>
    </location>
</feature>
<sequence length="348" mass="39157">VTTRNFAVVKLIHNSPVLFGRGTRVWIVRDKLGLFYVLKDSWINQQDQVSEIDLIKHVEKYLKEDEDGYLFQHSFPQYYIGQEVVHSTNTVHGFPIDSPGTRSQRRIVTGAIGDPITSFRSKKEFVSVCLDLVNMLDFLDNKAKVIHGDVSINNIMINRVLECRENESPSQLRVAASNGAYKPDIKLIAPPSIANQSDSSSIPSQIDYKGTDEPIEACGMLIDCDFMRLKGNPSHLTSGTLPFMAIEALMSSPTKPYLPHGRHDLEALLNTILTVCHYTEGPGGELRKHNGDGDKTLKLNRWFVEVDLVDLAIWKTATLEAFNTFIGLALPIYWQDFAPYIHRLIEAT</sequence>
<dbReference type="Proteomes" id="UP000054270">
    <property type="component" value="Unassembled WGS sequence"/>
</dbReference>
<dbReference type="STRING" id="945553.A0A0D2PMD4"/>
<evidence type="ECO:0000313" key="2">
    <source>
        <dbReference type="EMBL" id="KJA21040.1"/>
    </source>
</evidence>
<dbReference type="OrthoDB" id="3260094at2759"/>
<evidence type="ECO:0000259" key="1">
    <source>
        <dbReference type="Pfam" id="PF17667"/>
    </source>
</evidence>
<dbReference type="SUPFAM" id="SSF56112">
    <property type="entry name" value="Protein kinase-like (PK-like)"/>
    <property type="match status" value="1"/>
</dbReference>
<keyword evidence="3" id="KW-1185">Reference proteome</keyword>
<organism evidence="2 3">
    <name type="scientific">Hypholoma sublateritium (strain FD-334 SS-4)</name>
    <dbReference type="NCBI Taxonomy" id="945553"/>
    <lineage>
        <taxon>Eukaryota</taxon>
        <taxon>Fungi</taxon>
        <taxon>Dikarya</taxon>
        <taxon>Basidiomycota</taxon>
        <taxon>Agaricomycotina</taxon>
        <taxon>Agaricomycetes</taxon>
        <taxon>Agaricomycetidae</taxon>
        <taxon>Agaricales</taxon>
        <taxon>Agaricineae</taxon>
        <taxon>Strophariaceae</taxon>
        <taxon>Hypholoma</taxon>
    </lineage>
</organism>
<dbReference type="EMBL" id="KN817561">
    <property type="protein sequence ID" value="KJA21040.1"/>
    <property type="molecule type" value="Genomic_DNA"/>
</dbReference>
<feature type="domain" description="Fungal-type protein kinase" evidence="1">
    <location>
        <begin position="99"/>
        <end position="276"/>
    </location>
</feature>
<dbReference type="AlphaFoldDB" id="A0A0D2PMD4"/>
<dbReference type="GO" id="GO:0004672">
    <property type="term" value="F:protein kinase activity"/>
    <property type="evidence" value="ECO:0007669"/>
    <property type="project" value="InterPro"/>
</dbReference>
<feature type="non-terminal residue" evidence="2">
    <location>
        <position position="348"/>
    </location>
</feature>
<accession>A0A0D2PMD4</accession>
<dbReference type="PROSITE" id="PS00109">
    <property type="entry name" value="PROTEIN_KINASE_TYR"/>
    <property type="match status" value="1"/>
</dbReference>
<feature type="non-terminal residue" evidence="2">
    <location>
        <position position="1"/>
    </location>
</feature>
<protein>
    <recommendedName>
        <fullName evidence="1">Fungal-type protein kinase domain-containing protein</fullName>
    </recommendedName>
</protein>
<proteinExistence type="predicted"/>
<evidence type="ECO:0000313" key="3">
    <source>
        <dbReference type="Proteomes" id="UP000054270"/>
    </source>
</evidence>
<name>A0A0D2PMD4_HYPSF</name>
<dbReference type="Pfam" id="PF17667">
    <property type="entry name" value="Pkinase_fungal"/>
    <property type="match status" value="2"/>
</dbReference>
<reference evidence="3" key="1">
    <citation type="submission" date="2014-04" db="EMBL/GenBank/DDBJ databases">
        <title>Evolutionary Origins and Diversification of the Mycorrhizal Mutualists.</title>
        <authorList>
            <consortium name="DOE Joint Genome Institute"/>
            <consortium name="Mycorrhizal Genomics Consortium"/>
            <person name="Kohler A."/>
            <person name="Kuo A."/>
            <person name="Nagy L.G."/>
            <person name="Floudas D."/>
            <person name="Copeland A."/>
            <person name="Barry K.W."/>
            <person name="Cichocki N."/>
            <person name="Veneault-Fourrey C."/>
            <person name="LaButti K."/>
            <person name="Lindquist E.A."/>
            <person name="Lipzen A."/>
            <person name="Lundell T."/>
            <person name="Morin E."/>
            <person name="Murat C."/>
            <person name="Riley R."/>
            <person name="Ohm R."/>
            <person name="Sun H."/>
            <person name="Tunlid A."/>
            <person name="Henrissat B."/>
            <person name="Grigoriev I.V."/>
            <person name="Hibbett D.S."/>
            <person name="Martin F."/>
        </authorList>
    </citation>
    <scope>NUCLEOTIDE SEQUENCE [LARGE SCALE GENOMIC DNA]</scope>
    <source>
        <strain evidence="3">FD-334 SS-4</strain>
    </source>
</reference>